<protein>
    <submittedName>
        <fullName evidence="5">AraC family transcriptional regulator</fullName>
    </submittedName>
</protein>
<comment type="caution">
    <text evidence="5">The sequence shown here is derived from an EMBL/GenBank/DDBJ whole genome shotgun (WGS) entry which is preliminary data.</text>
</comment>
<dbReference type="Gene3D" id="1.10.10.60">
    <property type="entry name" value="Homeodomain-like"/>
    <property type="match status" value="1"/>
</dbReference>
<organism evidence="5 6">
    <name type="scientific">Mesorhizobium retamae</name>
    <dbReference type="NCBI Taxonomy" id="2912854"/>
    <lineage>
        <taxon>Bacteria</taxon>
        <taxon>Pseudomonadati</taxon>
        <taxon>Pseudomonadota</taxon>
        <taxon>Alphaproteobacteria</taxon>
        <taxon>Hyphomicrobiales</taxon>
        <taxon>Phyllobacteriaceae</taxon>
        <taxon>Mesorhizobium</taxon>
    </lineage>
</organism>
<evidence type="ECO:0000256" key="3">
    <source>
        <dbReference type="ARBA" id="ARBA00023163"/>
    </source>
</evidence>
<dbReference type="PROSITE" id="PS01124">
    <property type="entry name" value="HTH_ARAC_FAMILY_2"/>
    <property type="match status" value="1"/>
</dbReference>
<dbReference type="InterPro" id="IPR046532">
    <property type="entry name" value="DUF6597"/>
</dbReference>
<evidence type="ECO:0000256" key="2">
    <source>
        <dbReference type="ARBA" id="ARBA00023125"/>
    </source>
</evidence>
<evidence type="ECO:0000256" key="1">
    <source>
        <dbReference type="ARBA" id="ARBA00023015"/>
    </source>
</evidence>
<keyword evidence="1" id="KW-0805">Transcription regulation</keyword>
<dbReference type="Pfam" id="PF20240">
    <property type="entry name" value="DUF6597"/>
    <property type="match status" value="1"/>
</dbReference>
<evidence type="ECO:0000313" key="6">
    <source>
        <dbReference type="Proteomes" id="UP001201701"/>
    </source>
</evidence>
<dbReference type="Proteomes" id="UP001201701">
    <property type="component" value="Unassembled WGS sequence"/>
</dbReference>
<keyword evidence="2" id="KW-0238">DNA-binding</keyword>
<accession>A0ABS9QCV1</accession>
<name>A0ABS9QCV1_9HYPH</name>
<evidence type="ECO:0000313" key="5">
    <source>
        <dbReference type="EMBL" id="MCG7505240.1"/>
    </source>
</evidence>
<dbReference type="RefSeq" id="WP_239364020.1">
    <property type="nucleotide sequence ID" value="NZ_JAKREW010000006.1"/>
</dbReference>
<proteinExistence type="predicted"/>
<dbReference type="InterPro" id="IPR018060">
    <property type="entry name" value="HTH_AraC"/>
</dbReference>
<evidence type="ECO:0000259" key="4">
    <source>
        <dbReference type="PROSITE" id="PS01124"/>
    </source>
</evidence>
<dbReference type="SMART" id="SM00342">
    <property type="entry name" value="HTH_ARAC"/>
    <property type="match status" value="1"/>
</dbReference>
<sequence length="255" mass="27988">MQAVPAQAAGHYHERPAAHFLRDWFSAVWVHHLPQGEAPPVVIAPDGTIDLQWIDGHFRVAGPDRAPQTETIPAGTAVIGFRFQPAAAAAWLGVPAVELLGQRLALETVLGRTGRLLGADIRNQPDLASLIASVEKSIAGHSRRDAADHTMQAAFRLTEAGPPPDAPLIPWLGRALAMSERTLRRRFDESFGYGPKTLDRILRYQRFRRLSRNSKASTALLAVEAGYADQAHLVRESRRLTGNTPAQLERVFARP</sequence>
<dbReference type="InterPro" id="IPR050204">
    <property type="entry name" value="AraC_XylS_family_regulators"/>
</dbReference>
<reference evidence="5 6" key="1">
    <citation type="submission" date="2022-02" db="EMBL/GenBank/DDBJ databases">
        <title>Draft genome sequence of Mezorhizobium retamae strain IRAMC:0171 isolated from Retama raetam nodules.</title>
        <authorList>
            <person name="Bengaied R."/>
            <person name="Sbissi I."/>
            <person name="Huber K."/>
            <person name="Ghodbane F."/>
            <person name="Nouioui I."/>
            <person name="Tarhouni M."/>
            <person name="Gtari M."/>
        </authorList>
    </citation>
    <scope>NUCLEOTIDE SEQUENCE [LARGE SCALE GENOMIC DNA]</scope>
    <source>
        <strain evidence="5 6">IRAMC:0171</strain>
    </source>
</reference>
<feature type="domain" description="HTH araC/xylS-type" evidence="4">
    <location>
        <begin position="172"/>
        <end position="251"/>
    </location>
</feature>
<dbReference type="EMBL" id="JAKREW010000006">
    <property type="protein sequence ID" value="MCG7505240.1"/>
    <property type="molecule type" value="Genomic_DNA"/>
</dbReference>
<gene>
    <name evidence="5" type="ORF">L4923_09425</name>
</gene>
<keyword evidence="6" id="KW-1185">Reference proteome</keyword>
<keyword evidence="3" id="KW-0804">Transcription</keyword>
<dbReference type="PANTHER" id="PTHR46796:SF15">
    <property type="entry name" value="BLL1074 PROTEIN"/>
    <property type="match status" value="1"/>
</dbReference>
<dbReference type="PANTHER" id="PTHR46796">
    <property type="entry name" value="HTH-TYPE TRANSCRIPTIONAL ACTIVATOR RHAS-RELATED"/>
    <property type="match status" value="1"/>
</dbReference>
<dbReference type="Pfam" id="PF12833">
    <property type="entry name" value="HTH_18"/>
    <property type="match status" value="1"/>
</dbReference>